<sequence>MARSGPQELGLELKARFASMILDGGKTVELRSYAIPERWLGRPVLLLATPDGSEGRSTLPPDVLPADFPGVHVVNRCLSHAWPCRCCRQIPPPPWFLCLRKTQLPHS</sequence>
<keyword evidence="2" id="KW-1185">Reference proteome</keyword>
<dbReference type="STRING" id="307507.A0A2V0PJ20"/>
<evidence type="ECO:0000313" key="1">
    <source>
        <dbReference type="EMBL" id="GBF97317.1"/>
    </source>
</evidence>
<organism evidence="1 2">
    <name type="scientific">Raphidocelis subcapitata</name>
    <dbReference type="NCBI Taxonomy" id="307507"/>
    <lineage>
        <taxon>Eukaryota</taxon>
        <taxon>Viridiplantae</taxon>
        <taxon>Chlorophyta</taxon>
        <taxon>core chlorophytes</taxon>
        <taxon>Chlorophyceae</taxon>
        <taxon>CS clade</taxon>
        <taxon>Sphaeropleales</taxon>
        <taxon>Selenastraceae</taxon>
        <taxon>Raphidocelis</taxon>
    </lineage>
</organism>
<name>A0A2V0PJ20_9CHLO</name>
<dbReference type="InParanoid" id="A0A2V0PJ20"/>
<accession>A0A2V0PJ20</accession>
<proteinExistence type="predicted"/>
<dbReference type="AlphaFoldDB" id="A0A2V0PJ20"/>
<reference evidence="1 2" key="1">
    <citation type="journal article" date="2018" name="Sci. Rep.">
        <title>Raphidocelis subcapitata (=Pseudokirchneriella subcapitata) provides an insight into genome evolution and environmental adaptations in the Sphaeropleales.</title>
        <authorList>
            <person name="Suzuki S."/>
            <person name="Yamaguchi H."/>
            <person name="Nakajima N."/>
            <person name="Kawachi M."/>
        </authorList>
    </citation>
    <scope>NUCLEOTIDE SEQUENCE [LARGE SCALE GENOMIC DNA]</scope>
    <source>
        <strain evidence="1 2">NIES-35</strain>
    </source>
</reference>
<dbReference type="Proteomes" id="UP000247498">
    <property type="component" value="Unassembled WGS sequence"/>
</dbReference>
<dbReference type="EMBL" id="BDRX01000096">
    <property type="protein sequence ID" value="GBF97317.1"/>
    <property type="molecule type" value="Genomic_DNA"/>
</dbReference>
<dbReference type="OrthoDB" id="288590at2759"/>
<dbReference type="InterPro" id="IPR015947">
    <property type="entry name" value="PUA-like_sf"/>
</dbReference>
<dbReference type="SUPFAM" id="SSF88697">
    <property type="entry name" value="PUA domain-like"/>
    <property type="match status" value="1"/>
</dbReference>
<comment type="caution">
    <text evidence="1">The sequence shown here is derived from an EMBL/GenBank/DDBJ whole genome shotgun (WGS) entry which is preliminary data.</text>
</comment>
<evidence type="ECO:0000313" key="2">
    <source>
        <dbReference type="Proteomes" id="UP000247498"/>
    </source>
</evidence>
<protein>
    <submittedName>
        <fullName evidence="1">Uncharacterized protein</fullName>
    </submittedName>
</protein>
<gene>
    <name evidence="1" type="ORF">Rsub_10008</name>
</gene>